<dbReference type="InterPro" id="IPR013786">
    <property type="entry name" value="AcylCoA_DH/ox_N"/>
</dbReference>
<dbReference type="PIRSF" id="PIRSF016578">
    <property type="entry name" value="HsaA"/>
    <property type="match status" value="1"/>
</dbReference>
<accession>A0ABS5L6W7</accession>
<dbReference type="InterPro" id="IPR013107">
    <property type="entry name" value="Acyl-CoA_DH_C"/>
</dbReference>
<dbReference type="Gene3D" id="1.10.540.10">
    <property type="entry name" value="Acyl-CoA dehydrogenase/oxidase, N-terminal domain"/>
    <property type="match status" value="1"/>
</dbReference>
<dbReference type="SUPFAM" id="SSF47203">
    <property type="entry name" value="Acyl-CoA dehydrogenase C-terminal domain-like"/>
    <property type="match status" value="1"/>
</dbReference>
<evidence type="ECO:0000313" key="6">
    <source>
        <dbReference type="Proteomes" id="UP000730482"/>
    </source>
</evidence>
<feature type="domain" description="Acyl-CoA dehydrogenase C-terminal" evidence="4">
    <location>
        <begin position="258"/>
        <end position="388"/>
    </location>
</feature>
<dbReference type="InterPro" id="IPR046373">
    <property type="entry name" value="Acyl-CoA_Oxase/DH_mid-dom_sf"/>
</dbReference>
<dbReference type="Gene3D" id="1.20.140.10">
    <property type="entry name" value="Butyryl-CoA Dehydrogenase, subunit A, domain 3"/>
    <property type="match status" value="1"/>
</dbReference>
<reference evidence="5 6" key="1">
    <citation type="submission" date="2020-02" db="EMBL/GenBank/DDBJ databases">
        <title>Acidophilic actinobacteria isolated from forest soil.</title>
        <authorList>
            <person name="Golinska P."/>
        </authorList>
    </citation>
    <scope>NUCLEOTIDE SEQUENCE [LARGE SCALE GENOMIC DNA]</scope>
    <source>
        <strain evidence="5 6">NL8</strain>
    </source>
</reference>
<comment type="similarity">
    <text evidence="2">Belongs to the HpaH/HsaA monooxygenase family.</text>
</comment>
<feature type="domain" description="Acyl-CoA dehydrogenase/oxidase N-terminal" evidence="3">
    <location>
        <begin position="40"/>
        <end position="106"/>
    </location>
</feature>
<evidence type="ECO:0000259" key="3">
    <source>
        <dbReference type="Pfam" id="PF02771"/>
    </source>
</evidence>
<keyword evidence="1" id="KW-0560">Oxidoreductase</keyword>
<dbReference type="InterPro" id="IPR050741">
    <property type="entry name" value="Acyl-CoA_dehydrogenase"/>
</dbReference>
<dbReference type="InterPro" id="IPR036250">
    <property type="entry name" value="AcylCo_DH-like_C"/>
</dbReference>
<proteinExistence type="inferred from homology"/>
<dbReference type="InterPro" id="IPR009100">
    <property type="entry name" value="AcylCoA_DH/oxidase_NM_dom_sf"/>
</dbReference>
<dbReference type="InterPro" id="IPR037069">
    <property type="entry name" value="AcylCoA_DH/ox_N_sf"/>
</dbReference>
<evidence type="ECO:0000256" key="1">
    <source>
        <dbReference type="ARBA" id="ARBA00023002"/>
    </source>
</evidence>
<dbReference type="Pfam" id="PF02771">
    <property type="entry name" value="Acyl-CoA_dh_N"/>
    <property type="match status" value="1"/>
</dbReference>
<organism evidence="5 6">
    <name type="scientific">Catenulispora pinistramenti</name>
    <dbReference type="NCBI Taxonomy" id="2705254"/>
    <lineage>
        <taxon>Bacteria</taxon>
        <taxon>Bacillati</taxon>
        <taxon>Actinomycetota</taxon>
        <taxon>Actinomycetes</taxon>
        <taxon>Catenulisporales</taxon>
        <taxon>Catenulisporaceae</taxon>
        <taxon>Catenulispora</taxon>
    </lineage>
</organism>
<dbReference type="SUPFAM" id="SSF56645">
    <property type="entry name" value="Acyl-CoA dehydrogenase NM domain-like"/>
    <property type="match status" value="1"/>
</dbReference>
<dbReference type="PANTHER" id="PTHR48083:SF19">
    <property type="entry name" value="FLAVIN-DEPENDENT MONOOXYGENASE, OXYGENASE SUBUNIT HSAA"/>
    <property type="match status" value="1"/>
</dbReference>
<evidence type="ECO:0000256" key="2">
    <source>
        <dbReference type="ARBA" id="ARBA00049661"/>
    </source>
</evidence>
<dbReference type="EMBL" id="JAAFYZ010000319">
    <property type="protein sequence ID" value="MBS2554093.1"/>
    <property type="molecule type" value="Genomic_DNA"/>
</dbReference>
<comment type="caution">
    <text evidence="5">The sequence shown here is derived from an EMBL/GenBank/DDBJ whole genome shotgun (WGS) entry which is preliminary data.</text>
</comment>
<dbReference type="Gene3D" id="2.40.110.10">
    <property type="entry name" value="Butyryl-CoA Dehydrogenase, subunit A, domain 2"/>
    <property type="match status" value="1"/>
</dbReference>
<keyword evidence="6" id="KW-1185">Reference proteome</keyword>
<dbReference type="RefSeq" id="WP_212021265.1">
    <property type="nucleotide sequence ID" value="NZ_JAAFYZ010000319.1"/>
</dbReference>
<dbReference type="Pfam" id="PF08028">
    <property type="entry name" value="Acyl-CoA_dh_2"/>
    <property type="match status" value="1"/>
</dbReference>
<gene>
    <name evidence="5" type="ORF">KGQ19_45295</name>
</gene>
<dbReference type="Proteomes" id="UP000730482">
    <property type="component" value="Unassembled WGS sequence"/>
</dbReference>
<name>A0ABS5L6W7_9ACTN</name>
<dbReference type="PANTHER" id="PTHR48083">
    <property type="entry name" value="MEDIUM-CHAIN SPECIFIC ACYL-COA DEHYDROGENASE, MITOCHONDRIAL-RELATED"/>
    <property type="match status" value="1"/>
</dbReference>
<protein>
    <submittedName>
        <fullName evidence="5">Acyl-CoA dehydrogenase family protein</fullName>
    </submittedName>
</protein>
<sequence length="411" mass="42827">MGPQRCESTDTVGRVLDEATDPPAISAAAAIAIAQALVPRLKSGADQADRDRRLPAPTVALLRDAGLLRLATPAGYGGHGADVRTAFEVCRVLAQGCASASWIAGIAYGGGRFVSQFPDTARDLLWGGGADAFACGSANPSGTVTRAGGQWLLEGRWPYVSGIHHASGVLLGINLPGRSGPAERCLALVRPDEITVQDTWHTAGMRGTGSDTVAAKALPVPPDRLLRFSEITSGTGARRHRGEPRVHFPVSINLPLVGTVIGAAQAVLAEVVLALANGKRSTSPLHERAADLPAHQLNVADAAVAIDTARLHAVRAADQIDAAAVTGRDLSLETRARLRLDMSHATRTARLATGLLLNVAGAGAFGDDTSLQRAWRDIETASRHAALSTEISREIYGRVLIGLDLPTASAI</sequence>
<evidence type="ECO:0000313" key="5">
    <source>
        <dbReference type="EMBL" id="MBS2554093.1"/>
    </source>
</evidence>
<evidence type="ECO:0000259" key="4">
    <source>
        <dbReference type="Pfam" id="PF08028"/>
    </source>
</evidence>